<name>A0A8C4QPN5_EPTBU</name>
<dbReference type="Proteomes" id="UP000694388">
    <property type="component" value="Unplaced"/>
</dbReference>
<keyword evidence="3" id="KW-1185">Reference proteome</keyword>
<protein>
    <recommendedName>
        <fullName evidence="1">Mon2/Sec7/BIG1-like HDS domain-containing protein</fullName>
    </recommendedName>
</protein>
<evidence type="ECO:0000313" key="3">
    <source>
        <dbReference type="Proteomes" id="UP000694388"/>
    </source>
</evidence>
<organism evidence="2 3">
    <name type="scientific">Eptatretus burgeri</name>
    <name type="common">Inshore hagfish</name>
    <dbReference type="NCBI Taxonomy" id="7764"/>
    <lineage>
        <taxon>Eukaryota</taxon>
        <taxon>Metazoa</taxon>
        <taxon>Chordata</taxon>
        <taxon>Craniata</taxon>
        <taxon>Vertebrata</taxon>
        <taxon>Cyclostomata</taxon>
        <taxon>Myxini</taxon>
        <taxon>Myxiniformes</taxon>
        <taxon>Myxinidae</taxon>
        <taxon>Eptatretinae</taxon>
        <taxon>Eptatretus</taxon>
    </lineage>
</organism>
<dbReference type="Pfam" id="PF09324">
    <property type="entry name" value="Sec7-like_HDS"/>
    <property type="match status" value="1"/>
</dbReference>
<evidence type="ECO:0000313" key="2">
    <source>
        <dbReference type="Ensembl" id="ENSEBUP00000018673.1"/>
    </source>
</evidence>
<dbReference type="Ensembl" id="ENSEBUT00000019250.1">
    <property type="protein sequence ID" value="ENSEBUP00000018673.1"/>
    <property type="gene ID" value="ENSEBUG00000011661.1"/>
</dbReference>
<feature type="domain" description="Mon2/Sec7/BIG1-like HDS" evidence="1">
    <location>
        <begin position="86"/>
        <end position="152"/>
    </location>
</feature>
<reference evidence="2" key="1">
    <citation type="submission" date="2025-08" db="UniProtKB">
        <authorList>
            <consortium name="Ensembl"/>
        </authorList>
    </citation>
    <scope>IDENTIFICATION</scope>
</reference>
<reference evidence="2" key="2">
    <citation type="submission" date="2025-09" db="UniProtKB">
        <authorList>
            <consortium name="Ensembl"/>
        </authorList>
    </citation>
    <scope>IDENTIFICATION</scope>
</reference>
<proteinExistence type="predicted"/>
<dbReference type="AlphaFoldDB" id="A0A8C4QPN5"/>
<evidence type="ECO:0000259" key="1">
    <source>
        <dbReference type="Pfam" id="PF09324"/>
    </source>
</evidence>
<accession>A0A8C4QPN5</accession>
<sequence length="259" mass="28418">MTQHLLTSPGRFRPTASRGAGLHLFRLGDVALKVVRDPRRPLLHLLRVWSVVAPHLVEAALHSERAVAQRAVALLHDSLTEVLAGRPETSHFHTHELFLRPFQHLMQLGCDDDIQDQVVSSIVELVEASASCIQSGWGPLFSALRTIHATRPEGQADHTAQGPLQMRWCFSLTGQPRAPVFDVFEAFLDTGSVQVFASAAVDCILCLIKFVQGLGDTDVKEAIPGPASSLNAPSSMELCLPALDYLRRCHEVSFSSLDY</sequence>
<dbReference type="GeneTree" id="ENSGT00940000168266"/>
<dbReference type="InterPro" id="IPR015403">
    <property type="entry name" value="Mon2/Sec7/BIG1-like_HDS"/>
</dbReference>